<dbReference type="Proteomes" id="UP000271974">
    <property type="component" value="Unassembled WGS sequence"/>
</dbReference>
<accession>A0A3S1BJB0</accession>
<evidence type="ECO:0000256" key="4">
    <source>
        <dbReference type="ARBA" id="ARBA00023136"/>
    </source>
</evidence>
<dbReference type="PANTHER" id="PTHR24064">
    <property type="entry name" value="SOLUTE CARRIER FAMILY 22 MEMBER"/>
    <property type="match status" value="1"/>
</dbReference>
<feature type="transmembrane region" description="Helical" evidence="5">
    <location>
        <begin position="202"/>
        <end position="225"/>
    </location>
</feature>
<feature type="transmembrane region" description="Helical" evidence="5">
    <location>
        <begin position="231"/>
        <end position="250"/>
    </location>
</feature>
<keyword evidence="4 5" id="KW-0472">Membrane</keyword>
<name>A0A3S1BJB0_ELYCH</name>
<dbReference type="CDD" id="cd17317">
    <property type="entry name" value="MFS_SLC22"/>
    <property type="match status" value="1"/>
</dbReference>
<dbReference type="EMBL" id="RQTK01000299">
    <property type="protein sequence ID" value="RUS82165.1"/>
    <property type="molecule type" value="Genomic_DNA"/>
</dbReference>
<evidence type="ECO:0000256" key="5">
    <source>
        <dbReference type="SAM" id="Phobius"/>
    </source>
</evidence>
<feature type="domain" description="Major facilitator superfamily (MFS) profile" evidence="6">
    <location>
        <begin position="74"/>
        <end position="492"/>
    </location>
</feature>
<dbReference type="InterPro" id="IPR005829">
    <property type="entry name" value="Sugar_transporter_CS"/>
</dbReference>
<evidence type="ECO:0000313" key="8">
    <source>
        <dbReference type="Proteomes" id="UP000271974"/>
    </source>
</evidence>
<feature type="transmembrane region" description="Helical" evidence="5">
    <location>
        <begin position="309"/>
        <end position="329"/>
    </location>
</feature>
<evidence type="ECO:0000256" key="2">
    <source>
        <dbReference type="ARBA" id="ARBA00022692"/>
    </source>
</evidence>
<evidence type="ECO:0000259" key="6">
    <source>
        <dbReference type="PROSITE" id="PS50850"/>
    </source>
</evidence>
<dbReference type="GO" id="GO:0022857">
    <property type="term" value="F:transmembrane transporter activity"/>
    <property type="evidence" value="ECO:0007669"/>
    <property type="project" value="InterPro"/>
</dbReference>
<protein>
    <recommendedName>
        <fullName evidence="6">Major facilitator superfamily (MFS) profile domain-containing protein</fullName>
    </recommendedName>
</protein>
<dbReference type="SUPFAM" id="SSF103473">
    <property type="entry name" value="MFS general substrate transporter"/>
    <property type="match status" value="1"/>
</dbReference>
<dbReference type="PROSITE" id="PS50850">
    <property type="entry name" value="MFS"/>
    <property type="match status" value="1"/>
</dbReference>
<evidence type="ECO:0000256" key="1">
    <source>
        <dbReference type="ARBA" id="ARBA00004141"/>
    </source>
</evidence>
<dbReference type="GO" id="GO:0016020">
    <property type="term" value="C:membrane"/>
    <property type="evidence" value="ECO:0007669"/>
    <property type="project" value="UniProtKB-SubCell"/>
</dbReference>
<feature type="transmembrane region" description="Helical" evidence="5">
    <location>
        <begin position="114"/>
        <end position="136"/>
    </location>
</feature>
<feature type="transmembrane region" description="Helical" evidence="5">
    <location>
        <begin position="370"/>
        <end position="391"/>
    </location>
</feature>
<keyword evidence="3 5" id="KW-1133">Transmembrane helix</keyword>
<sequence length="531" mass="58459">MKFDEVIVQLGEFGAYQKKVYLLICKVNVQVIQCALPGLPNDTYSSQGPWHDALINASIPWNKEDESYEDCQIRQKPALEDVALVSCDTFVYSKDPFKSTFVTDADLVCDQKSLATYASMILMCGMLFGSFVLGILSDIIGRRKVLILSNACMLGASLGVAWAESYTAYVIIRFLISFFGTGIILAAFVIGMEVVGPSKRRIAGNVSNFFWVLGICVLTTMAYFLRDWRHLQIAISVPNAFSLLLYTAFLPESPRWLLQKGRTTEAMYIVQKIAEGNRIVLTDTACQLDDVDSERDAKSIWLVFKYKTLFVRTCIMFFNWLVASMVYYGLSLNVGQFSGNIYLNSILSAMAELLSYVFSLCVMDIVGRKFLLCSSMLLGGLACVSSMFPVLYGGDDIQWVTLFLSLVGKFGITVGFAVVYVYAVELFPTVMRNSALGLCSFTARIGGILAPYVGDLDGVLPGDLGIALPLAIFGSLSITAGLLVLFLPETRNAKLPDTLEDARHFGNVKLETIASDALSGIDNRTFVAKSK</sequence>
<keyword evidence="8" id="KW-1185">Reference proteome</keyword>
<dbReference type="STRING" id="188477.A0A3S1BJB0"/>
<gene>
    <name evidence="7" type="ORF">EGW08_010047</name>
</gene>
<keyword evidence="2 5" id="KW-0812">Transmembrane</keyword>
<dbReference type="InterPro" id="IPR036259">
    <property type="entry name" value="MFS_trans_sf"/>
</dbReference>
<reference evidence="7 8" key="1">
    <citation type="submission" date="2019-01" db="EMBL/GenBank/DDBJ databases">
        <title>A draft genome assembly of the solar-powered sea slug Elysia chlorotica.</title>
        <authorList>
            <person name="Cai H."/>
            <person name="Li Q."/>
            <person name="Fang X."/>
            <person name="Li J."/>
            <person name="Curtis N.E."/>
            <person name="Altenburger A."/>
            <person name="Shibata T."/>
            <person name="Feng M."/>
            <person name="Maeda T."/>
            <person name="Schwartz J.A."/>
            <person name="Shigenobu S."/>
            <person name="Lundholm N."/>
            <person name="Nishiyama T."/>
            <person name="Yang H."/>
            <person name="Hasebe M."/>
            <person name="Li S."/>
            <person name="Pierce S.K."/>
            <person name="Wang J."/>
        </authorList>
    </citation>
    <scope>NUCLEOTIDE SEQUENCE [LARGE SCALE GENOMIC DNA]</scope>
    <source>
        <strain evidence="7">EC2010</strain>
        <tissue evidence="7">Whole organism of an adult</tissue>
    </source>
</reference>
<feature type="transmembrane region" description="Helical" evidence="5">
    <location>
        <begin position="397"/>
        <end position="423"/>
    </location>
</feature>
<feature type="transmembrane region" description="Helical" evidence="5">
    <location>
        <begin position="169"/>
        <end position="190"/>
    </location>
</feature>
<organism evidence="7 8">
    <name type="scientific">Elysia chlorotica</name>
    <name type="common">Eastern emerald elysia</name>
    <name type="synonym">Sea slug</name>
    <dbReference type="NCBI Taxonomy" id="188477"/>
    <lineage>
        <taxon>Eukaryota</taxon>
        <taxon>Metazoa</taxon>
        <taxon>Spiralia</taxon>
        <taxon>Lophotrochozoa</taxon>
        <taxon>Mollusca</taxon>
        <taxon>Gastropoda</taxon>
        <taxon>Heterobranchia</taxon>
        <taxon>Euthyneura</taxon>
        <taxon>Panpulmonata</taxon>
        <taxon>Sacoglossa</taxon>
        <taxon>Placobranchoidea</taxon>
        <taxon>Plakobranchidae</taxon>
        <taxon>Elysia</taxon>
    </lineage>
</organism>
<feature type="transmembrane region" description="Helical" evidence="5">
    <location>
        <begin position="341"/>
        <end position="363"/>
    </location>
</feature>
<dbReference type="Gene3D" id="1.20.1250.20">
    <property type="entry name" value="MFS general substrate transporter like domains"/>
    <property type="match status" value="1"/>
</dbReference>
<dbReference type="PROSITE" id="PS00216">
    <property type="entry name" value="SUGAR_TRANSPORT_1"/>
    <property type="match status" value="2"/>
</dbReference>
<feature type="transmembrane region" description="Helical" evidence="5">
    <location>
        <begin position="145"/>
        <end position="163"/>
    </location>
</feature>
<dbReference type="Pfam" id="PF00083">
    <property type="entry name" value="Sugar_tr"/>
    <property type="match status" value="1"/>
</dbReference>
<dbReference type="AlphaFoldDB" id="A0A3S1BJB0"/>
<dbReference type="OrthoDB" id="10021984at2759"/>
<feature type="transmembrane region" description="Helical" evidence="5">
    <location>
        <begin position="435"/>
        <end position="454"/>
    </location>
</feature>
<feature type="transmembrane region" description="Helical" evidence="5">
    <location>
        <begin position="466"/>
        <end position="487"/>
    </location>
</feature>
<dbReference type="InterPro" id="IPR020846">
    <property type="entry name" value="MFS_dom"/>
</dbReference>
<comment type="caution">
    <text evidence="7">The sequence shown here is derived from an EMBL/GenBank/DDBJ whole genome shotgun (WGS) entry which is preliminary data.</text>
</comment>
<dbReference type="InterPro" id="IPR005828">
    <property type="entry name" value="MFS_sugar_transport-like"/>
</dbReference>
<comment type="subcellular location">
    <subcellularLocation>
        <location evidence="1">Membrane</location>
        <topology evidence="1">Multi-pass membrane protein</topology>
    </subcellularLocation>
</comment>
<evidence type="ECO:0000256" key="3">
    <source>
        <dbReference type="ARBA" id="ARBA00022989"/>
    </source>
</evidence>
<proteinExistence type="predicted"/>
<evidence type="ECO:0000313" key="7">
    <source>
        <dbReference type="EMBL" id="RUS82165.1"/>
    </source>
</evidence>